<evidence type="ECO:0000313" key="2">
    <source>
        <dbReference type="Proteomes" id="UP000324800"/>
    </source>
</evidence>
<name>A0A5J4TIR1_9EUKA</name>
<organism evidence="1 2">
    <name type="scientific">Streblomastix strix</name>
    <dbReference type="NCBI Taxonomy" id="222440"/>
    <lineage>
        <taxon>Eukaryota</taxon>
        <taxon>Metamonada</taxon>
        <taxon>Preaxostyla</taxon>
        <taxon>Oxymonadida</taxon>
        <taxon>Streblomastigidae</taxon>
        <taxon>Streblomastix</taxon>
    </lineage>
</organism>
<dbReference type="EMBL" id="SNRW01030098">
    <property type="protein sequence ID" value="KAA6358284.1"/>
    <property type="molecule type" value="Genomic_DNA"/>
</dbReference>
<dbReference type="AlphaFoldDB" id="A0A5J4TIR1"/>
<comment type="caution">
    <text evidence="1">The sequence shown here is derived from an EMBL/GenBank/DDBJ whole genome shotgun (WGS) entry which is preliminary data.</text>
</comment>
<gene>
    <name evidence="1" type="ORF">EZS28_046188</name>
</gene>
<reference evidence="1 2" key="1">
    <citation type="submission" date="2019-03" db="EMBL/GenBank/DDBJ databases">
        <title>Single cell metagenomics reveals metabolic interactions within the superorganism composed of flagellate Streblomastix strix and complex community of Bacteroidetes bacteria on its surface.</title>
        <authorList>
            <person name="Treitli S.C."/>
            <person name="Kolisko M."/>
            <person name="Husnik F."/>
            <person name="Keeling P."/>
            <person name="Hampl V."/>
        </authorList>
    </citation>
    <scope>NUCLEOTIDE SEQUENCE [LARGE SCALE GENOMIC DNA]</scope>
    <source>
        <strain evidence="1">ST1C</strain>
    </source>
</reference>
<dbReference type="Proteomes" id="UP000324800">
    <property type="component" value="Unassembled WGS sequence"/>
</dbReference>
<feature type="non-terminal residue" evidence="1">
    <location>
        <position position="71"/>
    </location>
</feature>
<proteinExistence type="predicted"/>
<sequence>MAFKPTTKIFIEKGPFYSHEVPLGLIASFYLGIRERSAVAIGTIRPLTSTFLDGLLVGTAVFFDLVYLGLI</sequence>
<evidence type="ECO:0000313" key="1">
    <source>
        <dbReference type="EMBL" id="KAA6358284.1"/>
    </source>
</evidence>
<protein>
    <submittedName>
        <fullName evidence="1">Uncharacterized protein</fullName>
    </submittedName>
</protein>
<accession>A0A5J4TIR1</accession>